<dbReference type="PANTHER" id="PTHR34364:SF1">
    <property type="entry name" value="WAS_WASL-INTERACTING FAMILY PROTEIN"/>
    <property type="match status" value="1"/>
</dbReference>
<evidence type="ECO:0000256" key="2">
    <source>
        <dbReference type="SAM" id="Phobius"/>
    </source>
</evidence>
<evidence type="ECO:0000313" key="4">
    <source>
        <dbReference type="RefSeq" id="XP_015866204.2"/>
    </source>
</evidence>
<evidence type="ECO:0000256" key="1">
    <source>
        <dbReference type="SAM" id="MobiDB-lite"/>
    </source>
</evidence>
<protein>
    <submittedName>
        <fullName evidence="4">Uncharacterized protein LOC107403802</fullName>
    </submittedName>
</protein>
<organism evidence="3 4">
    <name type="scientific">Ziziphus jujuba</name>
    <name type="common">Chinese jujube</name>
    <name type="synonym">Ziziphus sativa</name>
    <dbReference type="NCBI Taxonomy" id="326968"/>
    <lineage>
        <taxon>Eukaryota</taxon>
        <taxon>Viridiplantae</taxon>
        <taxon>Streptophyta</taxon>
        <taxon>Embryophyta</taxon>
        <taxon>Tracheophyta</taxon>
        <taxon>Spermatophyta</taxon>
        <taxon>Magnoliopsida</taxon>
        <taxon>eudicotyledons</taxon>
        <taxon>Gunneridae</taxon>
        <taxon>Pentapetalae</taxon>
        <taxon>rosids</taxon>
        <taxon>fabids</taxon>
        <taxon>Rosales</taxon>
        <taxon>Rhamnaceae</taxon>
        <taxon>Paliureae</taxon>
        <taxon>Ziziphus</taxon>
    </lineage>
</organism>
<dbReference type="GeneID" id="107403802"/>
<keyword evidence="2" id="KW-0812">Transmembrane</keyword>
<keyword evidence="2" id="KW-1133">Transmembrane helix</keyword>
<gene>
    <name evidence="4" type="primary">LOC107403802</name>
</gene>
<reference evidence="4" key="2">
    <citation type="submission" date="2025-08" db="UniProtKB">
        <authorList>
            <consortium name="RefSeq"/>
        </authorList>
    </citation>
    <scope>IDENTIFICATION</scope>
    <source>
        <tissue evidence="4">Seedling</tissue>
    </source>
</reference>
<sequence length="185" mass="21050">MAEAPKLFTNKPKKAQLKQFQEQQKGKDFSSPLPPKPLSSSSSSSSMGTQSSSSKPPPQPPKESFARRYKFLWPMILTVNIAVGAYLFMRTKKKDTDVEEEFTPPVSTTSSTTVHVVEKPLQAPTIKEPVKLQEPVSEDQQREIFKWILEEKRKVKPKNPEEKKRIDEEKAILKQFIRAKSIPAI</sequence>
<evidence type="ECO:0000313" key="3">
    <source>
        <dbReference type="Proteomes" id="UP001652623"/>
    </source>
</evidence>
<reference evidence="3" key="1">
    <citation type="submission" date="2025-05" db="UniProtKB">
        <authorList>
            <consortium name="RefSeq"/>
        </authorList>
    </citation>
    <scope>NUCLEOTIDE SEQUENCE [LARGE SCALE GENOMIC DNA]</scope>
</reference>
<feature type="transmembrane region" description="Helical" evidence="2">
    <location>
        <begin position="71"/>
        <end position="89"/>
    </location>
</feature>
<accession>A0A6P3YRT8</accession>
<dbReference type="PANTHER" id="PTHR34364">
    <property type="entry name" value="WAS/WASL-INTERACTING FAMILY PROTEIN"/>
    <property type="match status" value="1"/>
</dbReference>
<keyword evidence="2" id="KW-0472">Membrane</keyword>
<dbReference type="RefSeq" id="XP_015866204.2">
    <property type="nucleotide sequence ID" value="XM_016010718.4"/>
</dbReference>
<proteinExistence type="predicted"/>
<keyword evidence="3" id="KW-1185">Reference proteome</keyword>
<feature type="region of interest" description="Disordered" evidence="1">
    <location>
        <begin position="1"/>
        <end position="63"/>
    </location>
</feature>
<feature type="compositionally biased region" description="Low complexity" evidence="1">
    <location>
        <begin position="38"/>
        <end position="54"/>
    </location>
</feature>
<dbReference type="KEGG" id="zju:107403802"/>
<dbReference type="AlphaFoldDB" id="A0A6P3YRT8"/>
<dbReference type="Proteomes" id="UP001652623">
    <property type="component" value="Chromosome 1"/>
</dbReference>
<name>A0A6P3YRT8_ZIZJJ</name>